<feature type="domain" description="F-box associated beta-propeller type 3" evidence="1">
    <location>
        <begin position="15"/>
        <end position="272"/>
    </location>
</feature>
<evidence type="ECO:0000313" key="2">
    <source>
        <dbReference type="EMBL" id="KAJ4834632.1"/>
    </source>
</evidence>
<gene>
    <name evidence="2" type="ORF">Tsubulata_020197</name>
</gene>
<name>A0A9Q0JB01_9ROSI</name>
<dbReference type="EMBL" id="JAKUCV010004649">
    <property type="protein sequence ID" value="KAJ4834632.1"/>
    <property type="molecule type" value="Genomic_DNA"/>
</dbReference>
<keyword evidence="3" id="KW-1185">Reference proteome</keyword>
<evidence type="ECO:0000259" key="1">
    <source>
        <dbReference type="Pfam" id="PF08268"/>
    </source>
</evidence>
<accession>A0A9Q0JB01</accession>
<organism evidence="2 3">
    <name type="scientific">Turnera subulata</name>
    <dbReference type="NCBI Taxonomy" id="218843"/>
    <lineage>
        <taxon>Eukaryota</taxon>
        <taxon>Viridiplantae</taxon>
        <taxon>Streptophyta</taxon>
        <taxon>Embryophyta</taxon>
        <taxon>Tracheophyta</taxon>
        <taxon>Spermatophyta</taxon>
        <taxon>Magnoliopsida</taxon>
        <taxon>eudicotyledons</taxon>
        <taxon>Gunneridae</taxon>
        <taxon>Pentapetalae</taxon>
        <taxon>rosids</taxon>
        <taxon>fabids</taxon>
        <taxon>Malpighiales</taxon>
        <taxon>Passifloraceae</taxon>
        <taxon>Turnera</taxon>
    </lineage>
</organism>
<dbReference type="PANTHER" id="PTHR31111:SF138">
    <property type="entry name" value="F-BOX ASSOCIATED DOMAIN-CONTAINING PROTEIN"/>
    <property type="match status" value="1"/>
</dbReference>
<dbReference type="InterPro" id="IPR017451">
    <property type="entry name" value="F-box-assoc_interact_dom"/>
</dbReference>
<sequence>MSRSVFRNRRGFQDFNVSIEDGQRISEIIDGIICIHYRQKNNVEVCNITTQEVARLPGINCCCEDAFSKFYEPYYSLGFNPLTNQYIVLKFCSIKAHNCHGHTRKAALECDIFTLGGLSNTWRKIDSPPPHCSIPQSGSICVNGTIYWQSSGFPISLLAFQLKDEKFQIIQAPQDASRIKMIKHPTGHLALVGELHGQTKKLCMWKLMDHHRQIWAPREEMFVPLYFPCERPVGTLGEGNVYLGHHSSPDFKLSAYHIDVNKKKIYEIDIPGQHPIIAAISDIVRNHDDIVITNHTETLFAIR</sequence>
<dbReference type="Proteomes" id="UP001141552">
    <property type="component" value="Unassembled WGS sequence"/>
</dbReference>
<dbReference type="InterPro" id="IPR013187">
    <property type="entry name" value="F-box-assoc_dom_typ3"/>
</dbReference>
<evidence type="ECO:0000313" key="3">
    <source>
        <dbReference type="Proteomes" id="UP001141552"/>
    </source>
</evidence>
<dbReference type="AlphaFoldDB" id="A0A9Q0JB01"/>
<reference evidence="2" key="2">
    <citation type="journal article" date="2023" name="Plants (Basel)">
        <title>Annotation of the Turnera subulata (Passifloraceae) Draft Genome Reveals the S-Locus Evolved after the Divergence of Turneroideae from Passifloroideae in a Stepwise Manner.</title>
        <authorList>
            <person name="Henning P.M."/>
            <person name="Roalson E.H."/>
            <person name="Mir W."/>
            <person name="McCubbin A.G."/>
            <person name="Shore J.S."/>
        </authorList>
    </citation>
    <scope>NUCLEOTIDE SEQUENCE</scope>
    <source>
        <strain evidence="2">F60SS</strain>
    </source>
</reference>
<protein>
    <recommendedName>
        <fullName evidence="1">F-box associated beta-propeller type 3 domain-containing protein</fullName>
    </recommendedName>
</protein>
<dbReference type="PANTHER" id="PTHR31111">
    <property type="entry name" value="BNAA05G37150D PROTEIN-RELATED"/>
    <property type="match status" value="1"/>
</dbReference>
<dbReference type="OrthoDB" id="687122at2759"/>
<reference evidence="2" key="1">
    <citation type="submission" date="2022-02" db="EMBL/GenBank/DDBJ databases">
        <authorList>
            <person name="Henning P.M."/>
            <person name="McCubbin A.G."/>
            <person name="Shore J.S."/>
        </authorList>
    </citation>
    <scope>NUCLEOTIDE SEQUENCE</scope>
    <source>
        <strain evidence="2">F60SS</strain>
        <tissue evidence="2">Leaves</tissue>
    </source>
</reference>
<proteinExistence type="predicted"/>
<dbReference type="NCBIfam" id="TIGR01640">
    <property type="entry name" value="F_box_assoc_1"/>
    <property type="match status" value="1"/>
</dbReference>
<dbReference type="Pfam" id="PF08268">
    <property type="entry name" value="FBA_3"/>
    <property type="match status" value="1"/>
</dbReference>
<comment type="caution">
    <text evidence="2">The sequence shown here is derived from an EMBL/GenBank/DDBJ whole genome shotgun (WGS) entry which is preliminary data.</text>
</comment>